<organism evidence="1">
    <name type="scientific">marine sediment metagenome</name>
    <dbReference type="NCBI Taxonomy" id="412755"/>
    <lineage>
        <taxon>unclassified sequences</taxon>
        <taxon>metagenomes</taxon>
        <taxon>ecological metagenomes</taxon>
    </lineage>
</organism>
<reference evidence="1" key="1">
    <citation type="journal article" date="2014" name="Front. Microbiol.">
        <title>High frequency of phylogenetically diverse reductive dehalogenase-homologous genes in deep subseafloor sedimentary metagenomes.</title>
        <authorList>
            <person name="Kawai M."/>
            <person name="Futagami T."/>
            <person name="Toyoda A."/>
            <person name="Takaki Y."/>
            <person name="Nishi S."/>
            <person name="Hori S."/>
            <person name="Arai W."/>
            <person name="Tsubouchi T."/>
            <person name="Morono Y."/>
            <person name="Uchiyama I."/>
            <person name="Ito T."/>
            <person name="Fujiyama A."/>
            <person name="Inagaki F."/>
            <person name="Takami H."/>
        </authorList>
    </citation>
    <scope>NUCLEOTIDE SEQUENCE</scope>
    <source>
        <strain evidence="1">Expedition CK06-06</strain>
    </source>
</reference>
<gene>
    <name evidence="1" type="ORF">S06H3_04703</name>
</gene>
<dbReference type="AlphaFoldDB" id="X1L945"/>
<comment type="caution">
    <text evidence="1">The sequence shown here is derived from an EMBL/GenBank/DDBJ whole genome shotgun (WGS) entry which is preliminary data.</text>
</comment>
<evidence type="ECO:0000313" key="1">
    <source>
        <dbReference type="EMBL" id="GAH98939.1"/>
    </source>
</evidence>
<name>X1L945_9ZZZZ</name>
<dbReference type="EMBL" id="BARV01001673">
    <property type="protein sequence ID" value="GAH98939.1"/>
    <property type="molecule type" value="Genomic_DNA"/>
</dbReference>
<protein>
    <submittedName>
        <fullName evidence="1">Uncharacterized protein</fullName>
    </submittedName>
</protein>
<sequence>MSGSKAKILMISVLSKSEIFGGITAVVRTFLNSSLVDKYSIKYISMSPLVGSKTKKFLCFVWAILVFIYKLLI</sequence>
<accession>X1L945</accession>
<proteinExistence type="predicted"/>